<dbReference type="GO" id="GO:0005737">
    <property type="term" value="C:cytoplasm"/>
    <property type="evidence" value="ECO:0007669"/>
    <property type="project" value="TreeGrafter"/>
</dbReference>
<dbReference type="GO" id="GO:0046872">
    <property type="term" value="F:metal ion binding"/>
    <property type="evidence" value="ECO:0007669"/>
    <property type="project" value="UniProtKB-KW"/>
</dbReference>
<evidence type="ECO:0000256" key="4">
    <source>
        <dbReference type="ARBA" id="ARBA00022741"/>
    </source>
</evidence>
<dbReference type="EC" id="6.3.2.-" evidence="9"/>
<evidence type="ECO:0000313" key="10">
    <source>
        <dbReference type="Proteomes" id="UP000005039"/>
    </source>
</evidence>
<dbReference type="PANTHER" id="PTHR11136:SF0">
    <property type="entry name" value="DIHYDROFOLATE SYNTHETASE-RELATED"/>
    <property type="match status" value="1"/>
</dbReference>
<keyword evidence="6" id="KW-0460">Magnesium</keyword>
<evidence type="ECO:0000313" key="9">
    <source>
        <dbReference type="EMBL" id="EIC95600.1"/>
    </source>
</evidence>
<comment type="similarity">
    <text evidence="1 7">Belongs to the folylpolyglutamate synthase family.</text>
</comment>
<dbReference type="GO" id="GO:0004326">
    <property type="term" value="F:tetrahydrofolylpolyglutamate synthase activity"/>
    <property type="evidence" value="ECO:0007669"/>
    <property type="project" value="InterPro"/>
</dbReference>
<organism evidence="9 10">
    <name type="scientific">Lachnoanaerobaculum saburreum F0468</name>
    <dbReference type="NCBI Taxonomy" id="1095750"/>
    <lineage>
        <taxon>Bacteria</taxon>
        <taxon>Bacillati</taxon>
        <taxon>Bacillota</taxon>
        <taxon>Clostridia</taxon>
        <taxon>Lachnospirales</taxon>
        <taxon>Lachnospiraceae</taxon>
        <taxon>Lachnoanaerobaculum</taxon>
    </lineage>
</organism>
<dbReference type="GO" id="GO:0005524">
    <property type="term" value="F:ATP binding"/>
    <property type="evidence" value="ECO:0007669"/>
    <property type="project" value="UniProtKB-KW"/>
</dbReference>
<dbReference type="SUPFAM" id="SSF53244">
    <property type="entry name" value="MurD-like peptide ligases, peptide-binding domain"/>
    <property type="match status" value="1"/>
</dbReference>
<comment type="caution">
    <text evidence="9">The sequence shown here is derived from an EMBL/GenBank/DDBJ whole genome shotgun (WGS) entry which is preliminary data.</text>
</comment>
<dbReference type="Proteomes" id="UP000005039">
    <property type="component" value="Unassembled WGS sequence"/>
</dbReference>
<evidence type="ECO:0000256" key="3">
    <source>
        <dbReference type="ARBA" id="ARBA00022723"/>
    </source>
</evidence>
<dbReference type="InterPro" id="IPR018109">
    <property type="entry name" value="Folylpolyglutamate_synth_CS"/>
</dbReference>
<dbReference type="PROSITE" id="PS01011">
    <property type="entry name" value="FOLYLPOLYGLU_SYNT_1"/>
    <property type="match status" value="1"/>
</dbReference>
<dbReference type="eggNOG" id="COG0285">
    <property type="taxonomic scope" value="Bacteria"/>
</dbReference>
<evidence type="ECO:0000256" key="2">
    <source>
        <dbReference type="ARBA" id="ARBA00022598"/>
    </source>
</evidence>
<dbReference type="NCBIfam" id="TIGR01499">
    <property type="entry name" value="folC"/>
    <property type="match status" value="1"/>
</dbReference>
<dbReference type="Gene3D" id="3.90.190.20">
    <property type="entry name" value="Mur ligase, C-terminal domain"/>
    <property type="match status" value="1"/>
</dbReference>
<dbReference type="InterPro" id="IPR036565">
    <property type="entry name" value="Mur-like_cat_sf"/>
</dbReference>
<keyword evidence="5 7" id="KW-0067">ATP-binding</keyword>
<accession>I0R7E2</accession>
<keyword evidence="2 7" id="KW-0436">Ligase</keyword>
<sequence>MKDCPTDMNEKEYIESIPMWAKKKATLFEVKKNIKLLDIKLPKIVHVAGTNGKGSVCAYLSNILTADKKNVGTFISPHLIEINERILFNMLPIADAELENISKYVRKKLNGVLTPPTYFEYLFYIAMVYFSGLPMDFVILETGMGGRLDVTNVFDKTLSIITSIGMDHMMYLGNTVKEIAFEKAGIIKKDSTVIFDDGDKEANEVINEVAKKENAKLIALSSIDYESFDFTYVNYKKKAAALAILAAKELLKKPDIDTEIIKSTVWHGRMEEIEKDIIIDGAHNEPAIVEFVNNVLTVSKKRNKKIKLLISIVKDKEAERMLDIITSSLDVKKYYLSSLHSYRSNDIKKLYNSLNILLEKNKRLSDIACYNNTRQALSDAEFEKRDDEILFCVGSLYLMGEILTDDRF</sequence>
<feature type="domain" description="Mur ligase central" evidence="8">
    <location>
        <begin position="47"/>
        <end position="225"/>
    </location>
</feature>
<evidence type="ECO:0000259" key="8">
    <source>
        <dbReference type="Pfam" id="PF08245"/>
    </source>
</evidence>
<dbReference type="InterPro" id="IPR013221">
    <property type="entry name" value="Mur_ligase_cen"/>
</dbReference>
<evidence type="ECO:0000256" key="5">
    <source>
        <dbReference type="ARBA" id="ARBA00022840"/>
    </source>
</evidence>
<keyword evidence="3" id="KW-0479">Metal-binding</keyword>
<name>I0R7E2_9FIRM</name>
<keyword evidence="4 7" id="KW-0547">Nucleotide-binding</keyword>
<dbReference type="EMBL" id="AJGH01000075">
    <property type="protein sequence ID" value="EIC95600.1"/>
    <property type="molecule type" value="Genomic_DNA"/>
</dbReference>
<dbReference type="PIRSF" id="PIRSF001563">
    <property type="entry name" value="Folylpolyglu_synth"/>
    <property type="match status" value="1"/>
</dbReference>
<gene>
    <name evidence="9" type="primary">folC</name>
    <name evidence="9" type="ORF">HMPREF9970_2213</name>
</gene>
<protein>
    <submittedName>
        <fullName evidence="9">Bifunctional protein FolC</fullName>
        <ecNumber evidence="9">6.3.2.-</ecNumber>
    </submittedName>
</protein>
<dbReference type="GO" id="GO:0008841">
    <property type="term" value="F:dihydrofolate synthase activity"/>
    <property type="evidence" value="ECO:0007669"/>
    <property type="project" value="TreeGrafter"/>
</dbReference>
<keyword evidence="10" id="KW-1185">Reference proteome</keyword>
<dbReference type="InterPro" id="IPR036615">
    <property type="entry name" value="Mur_ligase_C_dom_sf"/>
</dbReference>
<evidence type="ECO:0000256" key="6">
    <source>
        <dbReference type="ARBA" id="ARBA00022842"/>
    </source>
</evidence>
<dbReference type="PATRIC" id="fig|1095750.3.peg.1593"/>
<dbReference type="PANTHER" id="PTHR11136">
    <property type="entry name" value="FOLYLPOLYGLUTAMATE SYNTHASE-RELATED"/>
    <property type="match status" value="1"/>
</dbReference>
<dbReference type="AlphaFoldDB" id="I0R7E2"/>
<dbReference type="Gene3D" id="3.40.1190.10">
    <property type="entry name" value="Mur-like, catalytic domain"/>
    <property type="match status" value="1"/>
</dbReference>
<dbReference type="InterPro" id="IPR001645">
    <property type="entry name" value="Folylpolyglutamate_synth"/>
</dbReference>
<dbReference type="Pfam" id="PF08245">
    <property type="entry name" value="Mur_ligase_M"/>
    <property type="match status" value="1"/>
</dbReference>
<dbReference type="SUPFAM" id="SSF53623">
    <property type="entry name" value="MurD-like peptide ligases, catalytic domain"/>
    <property type="match status" value="1"/>
</dbReference>
<evidence type="ECO:0000256" key="1">
    <source>
        <dbReference type="ARBA" id="ARBA00008276"/>
    </source>
</evidence>
<proteinExistence type="inferred from homology"/>
<reference evidence="9 10" key="1">
    <citation type="submission" date="2012-03" db="EMBL/GenBank/DDBJ databases">
        <authorList>
            <person name="Durkin A.S."/>
            <person name="McCorrison J."/>
            <person name="Torralba M."/>
            <person name="Gillis M."/>
            <person name="Methe B."/>
            <person name="Sutton G."/>
            <person name="Nelson K.E."/>
        </authorList>
    </citation>
    <scope>NUCLEOTIDE SEQUENCE [LARGE SCALE GENOMIC DNA]</scope>
    <source>
        <strain evidence="9 10">F0468</strain>
    </source>
</reference>
<evidence type="ECO:0000256" key="7">
    <source>
        <dbReference type="PIRNR" id="PIRNR001563"/>
    </source>
</evidence>